<name>A0ABU1NFQ6_9BURK</name>
<evidence type="ECO:0000313" key="7">
    <source>
        <dbReference type="EMBL" id="MDR6537312.1"/>
    </source>
</evidence>
<dbReference type="Pfam" id="PF00437">
    <property type="entry name" value="T2SSE"/>
    <property type="match status" value="1"/>
</dbReference>
<dbReference type="PROSITE" id="PS00662">
    <property type="entry name" value="T2SP_E"/>
    <property type="match status" value="1"/>
</dbReference>
<reference evidence="7 8" key="1">
    <citation type="submission" date="2023-07" db="EMBL/GenBank/DDBJ databases">
        <title>Sorghum-associated microbial communities from plants grown in Nebraska, USA.</title>
        <authorList>
            <person name="Schachtman D."/>
        </authorList>
    </citation>
    <scope>NUCLEOTIDE SEQUENCE [LARGE SCALE GENOMIC DNA]</scope>
    <source>
        <strain evidence="7 8">DS1781</strain>
    </source>
</reference>
<protein>
    <submittedName>
        <fullName evidence="7">Type IV pilus assembly protein PilB</fullName>
    </submittedName>
</protein>
<dbReference type="InterPro" id="IPR013374">
    <property type="entry name" value="ATPase_typ4_pilus-assembl_PilB"/>
</dbReference>
<dbReference type="Gene3D" id="3.40.50.300">
    <property type="entry name" value="P-loop containing nucleotide triphosphate hydrolases"/>
    <property type="match status" value="1"/>
</dbReference>
<dbReference type="InterPro" id="IPR037257">
    <property type="entry name" value="T2SS_E_N_sf"/>
</dbReference>
<dbReference type="Pfam" id="PF05157">
    <property type="entry name" value="MshEN"/>
    <property type="match status" value="1"/>
</dbReference>
<evidence type="ECO:0000259" key="6">
    <source>
        <dbReference type="PROSITE" id="PS00662"/>
    </source>
</evidence>
<evidence type="ECO:0000313" key="8">
    <source>
        <dbReference type="Proteomes" id="UP001184230"/>
    </source>
</evidence>
<dbReference type="InterPro" id="IPR027417">
    <property type="entry name" value="P-loop_NTPase"/>
</dbReference>
<evidence type="ECO:0000256" key="3">
    <source>
        <dbReference type="ARBA" id="ARBA00022490"/>
    </source>
</evidence>
<organism evidence="7 8">
    <name type="scientific">Variovorax soli</name>
    <dbReference type="NCBI Taxonomy" id="376815"/>
    <lineage>
        <taxon>Bacteria</taxon>
        <taxon>Pseudomonadati</taxon>
        <taxon>Pseudomonadota</taxon>
        <taxon>Betaproteobacteria</taxon>
        <taxon>Burkholderiales</taxon>
        <taxon>Comamonadaceae</taxon>
        <taxon>Variovorax</taxon>
    </lineage>
</organism>
<feature type="domain" description="Bacterial type II secretion system protein E" evidence="6">
    <location>
        <begin position="395"/>
        <end position="409"/>
    </location>
</feature>
<keyword evidence="3" id="KW-0963">Cytoplasm</keyword>
<comment type="subcellular location">
    <subcellularLocation>
        <location evidence="1">Cytoplasm</location>
    </subcellularLocation>
</comment>
<dbReference type="SUPFAM" id="SSF52540">
    <property type="entry name" value="P-loop containing nucleoside triphosphate hydrolases"/>
    <property type="match status" value="1"/>
</dbReference>
<keyword evidence="4" id="KW-0547">Nucleotide-binding</keyword>
<comment type="similarity">
    <text evidence="2">Belongs to the GSP E family.</text>
</comment>
<proteinExistence type="inferred from homology"/>
<keyword evidence="5" id="KW-0067">ATP-binding</keyword>
<dbReference type="RefSeq" id="WP_309903127.1">
    <property type="nucleotide sequence ID" value="NZ_JAVDRF010000006.1"/>
</dbReference>
<evidence type="ECO:0000256" key="2">
    <source>
        <dbReference type="ARBA" id="ARBA00006611"/>
    </source>
</evidence>
<dbReference type="Gene3D" id="3.30.450.90">
    <property type="match status" value="1"/>
</dbReference>
<evidence type="ECO:0000256" key="1">
    <source>
        <dbReference type="ARBA" id="ARBA00004496"/>
    </source>
</evidence>
<keyword evidence="8" id="KW-1185">Reference proteome</keyword>
<dbReference type="InterPro" id="IPR007831">
    <property type="entry name" value="T2SS_GspE_N"/>
</dbReference>
<accession>A0ABU1NFQ6</accession>
<dbReference type="InterPro" id="IPR003593">
    <property type="entry name" value="AAA+_ATPase"/>
</dbReference>
<dbReference type="PANTHER" id="PTHR30258:SF1">
    <property type="entry name" value="PROTEIN TRANSPORT PROTEIN HOFB HOMOLOG"/>
    <property type="match status" value="1"/>
</dbReference>
<sequence>MAAADPLIKESSSIALPGLARALISAGKLPAKTAEEIYQKSLSSRSSFIAELTGTGAVSAADLAHTLSSAFGAPLLDLDAIDSQRLPKDLLDAKLCQAYRVVVLSKRNNRLIVATADPSDQQAAEKIKFASQMGVDWVVAEYDKLSRMIEAAAVSAAETIDSIVGAEFEFDDSSIAETADANESAIAEVEDAPVVRFLHKMLLDAFSMRASDIHFEPYEHQYRVRFRVDGELREIATPPTVIKDKLASRIKVISRLDIAEKRVPQDGRMKLKIGPDRVIDFRVSTLPTLFGEKIVVRILDPSSARLGIDALGYDADEKERLLQAIGRPYGMVLVTGPTGSGKTVSLYTCLNLLNKPGVNIATAEDPSEINLPGVNQVNVNDKAGLTFATALRAFLRQDPDIIMVGEIRDLETADISIKAAQTGHLVLSTLHTNDAPTTLTRMRNMGIAPFNIASSVILITAQRLARRLCTVCKAPLEVPKEALIEAGFKDREIDGTWKPYKPVGCAACNGGYKGRVGIYQVMPISEEIQKIILRDGSALEIARQSEAEGVRSLRRSGLQKVMQGLTSLEEVLAVTNE</sequence>
<dbReference type="SMART" id="SM00382">
    <property type="entry name" value="AAA"/>
    <property type="match status" value="1"/>
</dbReference>
<dbReference type="InterPro" id="IPR001482">
    <property type="entry name" value="T2SS/T4SS_dom"/>
</dbReference>
<evidence type="ECO:0000256" key="4">
    <source>
        <dbReference type="ARBA" id="ARBA00022741"/>
    </source>
</evidence>
<dbReference type="SUPFAM" id="SSF160246">
    <property type="entry name" value="EspE N-terminal domain-like"/>
    <property type="match status" value="1"/>
</dbReference>
<dbReference type="Gene3D" id="3.30.300.160">
    <property type="entry name" value="Type II secretion system, protein E, N-terminal domain"/>
    <property type="match status" value="1"/>
</dbReference>
<dbReference type="Proteomes" id="UP001184230">
    <property type="component" value="Unassembled WGS sequence"/>
</dbReference>
<dbReference type="EMBL" id="JAVDRF010000006">
    <property type="protein sequence ID" value="MDR6537312.1"/>
    <property type="molecule type" value="Genomic_DNA"/>
</dbReference>
<dbReference type="PANTHER" id="PTHR30258">
    <property type="entry name" value="TYPE II SECRETION SYSTEM PROTEIN GSPE-RELATED"/>
    <property type="match status" value="1"/>
</dbReference>
<comment type="caution">
    <text evidence="7">The sequence shown here is derived from an EMBL/GenBank/DDBJ whole genome shotgun (WGS) entry which is preliminary data.</text>
</comment>
<dbReference type="NCBIfam" id="TIGR02538">
    <property type="entry name" value="type_IV_pilB"/>
    <property type="match status" value="1"/>
</dbReference>
<dbReference type="CDD" id="cd01129">
    <property type="entry name" value="PulE-GspE-like"/>
    <property type="match status" value="1"/>
</dbReference>
<evidence type="ECO:0000256" key="5">
    <source>
        <dbReference type="ARBA" id="ARBA00022840"/>
    </source>
</evidence>
<gene>
    <name evidence="7" type="ORF">J2739_003089</name>
</gene>